<name>A0A8S3ZX86_9EUPU</name>
<dbReference type="InterPro" id="IPR037165">
    <property type="entry name" value="AldOxase/xan_DH_Mopterin-bd_sf"/>
</dbReference>
<dbReference type="Gene3D" id="3.30.365.10">
    <property type="entry name" value="Aldehyde oxidase/xanthine dehydrogenase, molybdopterin binding domain"/>
    <property type="match status" value="5"/>
</dbReference>
<comment type="cofactor">
    <cofactor evidence="10">
        <name>[2Fe-2S] cluster</name>
        <dbReference type="ChEBI" id="CHEBI:190135"/>
    </cofactor>
</comment>
<feature type="domain" description="Aldehyde oxidase/xanthine dehydrogenase first molybdopterin binding" evidence="11">
    <location>
        <begin position="2"/>
        <end position="54"/>
    </location>
</feature>
<evidence type="ECO:0000256" key="2">
    <source>
        <dbReference type="ARBA" id="ARBA00001974"/>
    </source>
</evidence>
<evidence type="ECO:0000313" key="14">
    <source>
        <dbReference type="Proteomes" id="UP000678393"/>
    </source>
</evidence>
<feature type="domain" description="Aldehyde oxidase/xanthine dehydrogenase first molybdopterin binding" evidence="11">
    <location>
        <begin position="55"/>
        <end position="113"/>
    </location>
</feature>
<feature type="non-terminal residue" evidence="13">
    <location>
        <position position="337"/>
    </location>
</feature>
<keyword evidence="9" id="KW-0411">Iron-sulfur</keyword>
<evidence type="ECO:0000256" key="9">
    <source>
        <dbReference type="ARBA" id="ARBA00023014"/>
    </source>
</evidence>
<comment type="similarity">
    <text evidence="3">Belongs to the xanthine dehydrogenase family.</text>
</comment>
<dbReference type="AlphaFoldDB" id="A0A8S3ZX86"/>
<reference evidence="13" key="1">
    <citation type="submission" date="2021-04" db="EMBL/GenBank/DDBJ databases">
        <authorList>
            <consortium name="Molecular Ecology Group"/>
        </authorList>
    </citation>
    <scope>NUCLEOTIDE SEQUENCE</scope>
</reference>
<dbReference type="FunFam" id="3.30.365.10:FF:000002">
    <property type="entry name" value="Xanthine dehydrogenase oxidase"/>
    <property type="match status" value="1"/>
</dbReference>
<dbReference type="PANTHER" id="PTHR11908:SF132">
    <property type="entry name" value="ALDEHYDE OXIDASE 1-RELATED"/>
    <property type="match status" value="1"/>
</dbReference>
<keyword evidence="6" id="KW-0479">Metal-binding</keyword>
<evidence type="ECO:0008006" key="15">
    <source>
        <dbReference type="Google" id="ProtNLM"/>
    </source>
</evidence>
<dbReference type="EMBL" id="CAJHNH020005556">
    <property type="protein sequence ID" value="CAG5132650.1"/>
    <property type="molecule type" value="Genomic_DNA"/>
</dbReference>
<evidence type="ECO:0000256" key="10">
    <source>
        <dbReference type="ARBA" id="ARBA00034078"/>
    </source>
</evidence>
<accession>A0A8S3ZX86</accession>
<comment type="cofactor">
    <cofactor evidence="1">
        <name>Mo-molybdopterin</name>
        <dbReference type="ChEBI" id="CHEBI:71302"/>
    </cofactor>
</comment>
<dbReference type="GO" id="GO:0051537">
    <property type="term" value="F:2 iron, 2 sulfur cluster binding"/>
    <property type="evidence" value="ECO:0007669"/>
    <property type="project" value="UniProtKB-KW"/>
</dbReference>
<evidence type="ECO:0000256" key="4">
    <source>
        <dbReference type="ARBA" id="ARBA00022505"/>
    </source>
</evidence>
<dbReference type="Pfam" id="PF02738">
    <property type="entry name" value="MoCoBD_1"/>
    <property type="match status" value="2"/>
</dbReference>
<dbReference type="PANTHER" id="PTHR11908">
    <property type="entry name" value="XANTHINE DEHYDROGENASE"/>
    <property type="match status" value="1"/>
</dbReference>
<keyword evidence="5" id="KW-0001">2Fe-2S</keyword>
<dbReference type="GO" id="GO:0005506">
    <property type="term" value="F:iron ion binding"/>
    <property type="evidence" value="ECO:0007669"/>
    <property type="project" value="InterPro"/>
</dbReference>
<evidence type="ECO:0000256" key="1">
    <source>
        <dbReference type="ARBA" id="ARBA00001924"/>
    </source>
</evidence>
<comment type="caution">
    <text evidence="13">The sequence shown here is derived from an EMBL/GenBank/DDBJ whole genome shotgun (WGS) entry which is preliminary data.</text>
</comment>
<dbReference type="InterPro" id="IPR016208">
    <property type="entry name" value="Ald_Oxase/xanthine_DH-like"/>
</dbReference>
<dbReference type="Proteomes" id="UP000678393">
    <property type="component" value="Unassembled WGS sequence"/>
</dbReference>
<evidence type="ECO:0000259" key="11">
    <source>
        <dbReference type="Pfam" id="PF02738"/>
    </source>
</evidence>
<evidence type="ECO:0000259" key="12">
    <source>
        <dbReference type="Pfam" id="PF20256"/>
    </source>
</evidence>
<evidence type="ECO:0000256" key="3">
    <source>
        <dbReference type="ARBA" id="ARBA00006849"/>
    </source>
</evidence>
<keyword evidence="14" id="KW-1185">Reference proteome</keyword>
<sequence length="337" mass="37745">AGGWGSKILYNLPVAAMTAVSAHKVGRPVKINMDLHTNMQFQGCRQGYYYEYEVTYFCPNWSWSVQPCKTHKPTITYMRGPGSAASIFAMESMIDHVATYLKKDHMDVRKINLYQNGQTTLNSVVLEHVLASQVVEQLEKDINYARRKQLVEEFNQGNRWRKRGLQVMPSRYAMMYTKIKHNTTVTIYHGDASVVIAHGGVDMGQGINTKAIQVCAYKLGIPVDKIRVAKSSSLMNANSSFTGGSTTSEIICLAVINCCDVLNARMATCKASLDNPTWEELVGKCFVEGVNLTSQHWPEKVIDHYSCYTACCAEVELDVLTGQYQILQVDYVYDCGI</sequence>
<evidence type="ECO:0000313" key="13">
    <source>
        <dbReference type="EMBL" id="CAG5132650.1"/>
    </source>
</evidence>
<proteinExistence type="inferred from homology"/>
<evidence type="ECO:0000256" key="6">
    <source>
        <dbReference type="ARBA" id="ARBA00022723"/>
    </source>
</evidence>
<dbReference type="Pfam" id="PF20256">
    <property type="entry name" value="MoCoBD_2"/>
    <property type="match status" value="1"/>
</dbReference>
<dbReference type="InterPro" id="IPR008274">
    <property type="entry name" value="AldOxase/xan_DH_MoCoBD1"/>
</dbReference>
<protein>
    <recommendedName>
        <fullName evidence="15">Xanthine dehydrogenase</fullName>
    </recommendedName>
</protein>
<evidence type="ECO:0000256" key="8">
    <source>
        <dbReference type="ARBA" id="ARBA00023004"/>
    </source>
</evidence>
<keyword evidence="8" id="KW-0408">Iron</keyword>
<feature type="non-terminal residue" evidence="13">
    <location>
        <position position="1"/>
    </location>
</feature>
<dbReference type="InterPro" id="IPR046867">
    <property type="entry name" value="AldOxase/xan_DH_MoCoBD2"/>
</dbReference>
<comment type="cofactor">
    <cofactor evidence="2">
        <name>FAD</name>
        <dbReference type="ChEBI" id="CHEBI:57692"/>
    </cofactor>
</comment>
<evidence type="ECO:0000256" key="5">
    <source>
        <dbReference type="ARBA" id="ARBA00022714"/>
    </source>
</evidence>
<dbReference type="OrthoDB" id="8300278at2759"/>
<keyword evidence="7" id="KW-0560">Oxidoreductase</keyword>
<evidence type="ECO:0000256" key="7">
    <source>
        <dbReference type="ARBA" id="ARBA00023002"/>
    </source>
</evidence>
<gene>
    <name evidence="13" type="ORF">CUNI_LOCUS18208</name>
</gene>
<dbReference type="SUPFAM" id="SSF56003">
    <property type="entry name" value="Molybdenum cofactor-binding domain"/>
    <property type="match status" value="1"/>
</dbReference>
<dbReference type="GO" id="GO:0016491">
    <property type="term" value="F:oxidoreductase activity"/>
    <property type="evidence" value="ECO:0007669"/>
    <property type="project" value="UniProtKB-KW"/>
</dbReference>
<organism evidence="13 14">
    <name type="scientific">Candidula unifasciata</name>
    <dbReference type="NCBI Taxonomy" id="100452"/>
    <lineage>
        <taxon>Eukaryota</taxon>
        <taxon>Metazoa</taxon>
        <taxon>Spiralia</taxon>
        <taxon>Lophotrochozoa</taxon>
        <taxon>Mollusca</taxon>
        <taxon>Gastropoda</taxon>
        <taxon>Heterobranchia</taxon>
        <taxon>Euthyneura</taxon>
        <taxon>Panpulmonata</taxon>
        <taxon>Eupulmonata</taxon>
        <taxon>Stylommatophora</taxon>
        <taxon>Helicina</taxon>
        <taxon>Helicoidea</taxon>
        <taxon>Geomitridae</taxon>
        <taxon>Candidula</taxon>
    </lineage>
</organism>
<feature type="domain" description="Aldehyde oxidase/xanthine dehydrogenase second molybdopterin binding" evidence="12">
    <location>
        <begin position="138"/>
        <end position="336"/>
    </location>
</feature>
<keyword evidence="4" id="KW-0500">Molybdenum</keyword>